<dbReference type="AlphaFoldDB" id="A0A6C7E1M1"/>
<evidence type="ECO:0000313" key="3">
    <source>
        <dbReference type="EMBL" id="BAN00422.1"/>
    </source>
</evidence>
<name>A0A6C7E1M1_ILUCY</name>
<feature type="region of interest" description="Disordered" evidence="1">
    <location>
        <begin position="1"/>
        <end position="58"/>
    </location>
</feature>
<keyword evidence="4" id="KW-1185">Reference proteome</keyword>
<feature type="domain" description="Transcription regulator PadR N-terminal" evidence="2">
    <location>
        <begin position="68"/>
        <end position="135"/>
    </location>
</feature>
<dbReference type="InterPro" id="IPR005149">
    <property type="entry name" value="Tscrpt_reg_PadR_N"/>
</dbReference>
<dbReference type="KEGG" id="aym:YM304_01080"/>
<dbReference type="EMBL" id="AP012057">
    <property type="protein sequence ID" value="BAN00422.1"/>
    <property type="molecule type" value="Genomic_DNA"/>
</dbReference>
<evidence type="ECO:0000256" key="1">
    <source>
        <dbReference type="SAM" id="MobiDB-lite"/>
    </source>
</evidence>
<dbReference type="OrthoDB" id="1683430at2"/>
<reference evidence="3 4" key="1">
    <citation type="journal article" date="2013" name="Int. J. Syst. Evol. Microbiol.">
        <title>Ilumatobacter nonamiense sp. nov. and Ilumatobacter coccineum sp. nov., isolated from seashore sand.</title>
        <authorList>
            <person name="Matsumoto A."/>
            <person name="Kasai H."/>
            <person name="Matsuo Y."/>
            <person name="Shizuri Y."/>
            <person name="Ichikawa N."/>
            <person name="Fujita N."/>
            <person name="Omura S."/>
            <person name="Takahashi Y."/>
        </authorList>
    </citation>
    <scope>NUCLEOTIDE SEQUENCE [LARGE SCALE GENOMIC DNA]</scope>
    <source>
        <strain evidence="4">NBRC 103263 / KCTC 29153 / YM16-304</strain>
    </source>
</reference>
<evidence type="ECO:0000259" key="2">
    <source>
        <dbReference type="Pfam" id="PF03551"/>
    </source>
</evidence>
<feature type="region of interest" description="Disordered" evidence="1">
    <location>
        <begin position="136"/>
        <end position="161"/>
    </location>
</feature>
<dbReference type="Gene3D" id="1.10.10.10">
    <property type="entry name" value="Winged helix-like DNA-binding domain superfamily/Winged helix DNA-binding domain"/>
    <property type="match status" value="1"/>
</dbReference>
<dbReference type="SUPFAM" id="SSF46785">
    <property type="entry name" value="Winged helix' DNA-binding domain"/>
    <property type="match status" value="1"/>
</dbReference>
<dbReference type="Pfam" id="PF03551">
    <property type="entry name" value="PadR"/>
    <property type="match status" value="1"/>
</dbReference>
<feature type="compositionally biased region" description="Basic and acidic residues" evidence="1">
    <location>
        <begin position="151"/>
        <end position="160"/>
    </location>
</feature>
<feature type="compositionally biased region" description="Basic residues" evidence="1">
    <location>
        <begin position="19"/>
        <end position="28"/>
    </location>
</feature>
<evidence type="ECO:0000313" key="4">
    <source>
        <dbReference type="Proteomes" id="UP000011863"/>
    </source>
</evidence>
<proteinExistence type="predicted"/>
<accession>A0A6C7E1M1</accession>
<organism evidence="3 4">
    <name type="scientific">Ilumatobacter coccineus (strain NBRC 103263 / KCTC 29153 / YM16-304)</name>
    <dbReference type="NCBI Taxonomy" id="1313172"/>
    <lineage>
        <taxon>Bacteria</taxon>
        <taxon>Bacillati</taxon>
        <taxon>Actinomycetota</taxon>
        <taxon>Acidimicrobiia</taxon>
        <taxon>Acidimicrobiales</taxon>
        <taxon>Ilumatobacteraceae</taxon>
        <taxon>Ilumatobacter</taxon>
    </lineage>
</organism>
<gene>
    <name evidence="3" type="ORF">YM304_01080</name>
</gene>
<dbReference type="PANTHER" id="PTHR43252">
    <property type="entry name" value="TRANSCRIPTIONAL REGULATOR YQJI"/>
    <property type="match status" value="1"/>
</dbReference>
<dbReference type="InterPro" id="IPR036390">
    <property type="entry name" value="WH_DNA-bd_sf"/>
</dbReference>
<dbReference type="InterPro" id="IPR036388">
    <property type="entry name" value="WH-like_DNA-bd_sf"/>
</dbReference>
<feature type="compositionally biased region" description="Basic residues" evidence="1">
    <location>
        <begin position="40"/>
        <end position="58"/>
    </location>
</feature>
<protein>
    <submittedName>
        <fullName evidence="3">Putative PadR family transcriptional regulator</fullName>
    </submittedName>
</protein>
<feature type="compositionally biased region" description="Basic and acidic residues" evidence="1">
    <location>
        <begin position="29"/>
        <end position="39"/>
    </location>
</feature>
<sequence length="215" mass="24181">MGQHHTAPERGAFSERGTGRGRGRRKMRRWNDSDHERKGGHMRHHEHSPHSRGGRHRARRGAIVTAALLLLDERPMHGYELITELEARSDGRWRPSPGTMYPALNRMEERGLVDVEEIDGKRQFSLTEAGRTRVAEYRDAKSDDEPAPWDDNGHGERGDLRGAMAELVGQARQIGRFGTPEQVEQAKSVLADTKRKLYAILAAEPDEPAEPGDAE</sequence>
<dbReference type="PANTHER" id="PTHR43252:SF2">
    <property type="entry name" value="TRANSCRIPTION REGULATOR, PADR-LIKE FAMILY"/>
    <property type="match status" value="1"/>
</dbReference>
<dbReference type="Proteomes" id="UP000011863">
    <property type="component" value="Chromosome"/>
</dbReference>